<dbReference type="PROSITE" id="PS50885">
    <property type="entry name" value="HAMP"/>
    <property type="match status" value="1"/>
</dbReference>
<evidence type="ECO:0000259" key="10">
    <source>
        <dbReference type="PROSITE" id="PS50111"/>
    </source>
</evidence>
<dbReference type="PANTHER" id="PTHR32089:SF112">
    <property type="entry name" value="LYSOZYME-LIKE PROTEIN-RELATED"/>
    <property type="match status" value="1"/>
</dbReference>
<evidence type="ECO:0000256" key="5">
    <source>
        <dbReference type="ARBA" id="ARBA00023136"/>
    </source>
</evidence>
<evidence type="ECO:0000256" key="6">
    <source>
        <dbReference type="ARBA" id="ARBA00023224"/>
    </source>
</evidence>
<keyword evidence="4 9" id="KW-1133">Transmembrane helix</keyword>
<dbReference type="Pfam" id="PF00015">
    <property type="entry name" value="MCPsignal"/>
    <property type="match status" value="1"/>
</dbReference>
<dbReference type="PRINTS" id="PR00260">
    <property type="entry name" value="CHEMTRNSDUCR"/>
</dbReference>
<dbReference type="Pfam" id="PF17200">
    <property type="entry name" value="sCache_2"/>
    <property type="match status" value="1"/>
</dbReference>
<evidence type="ECO:0000259" key="11">
    <source>
        <dbReference type="PROSITE" id="PS50885"/>
    </source>
</evidence>
<feature type="domain" description="Methyl-accepting transducer" evidence="10">
    <location>
        <begin position="299"/>
        <end position="535"/>
    </location>
</feature>
<dbReference type="OrthoDB" id="2379189at2"/>
<dbReference type="GO" id="GO:0004888">
    <property type="term" value="F:transmembrane signaling receptor activity"/>
    <property type="evidence" value="ECO:0007669"/>
    <property type="project" value="InterPro"/>
</dbReference>
<evidence type="ECO:0008006" key="14">
    <source>
        <dbReference type="Google" id="ProtNLM"/>
    </source>
</evidence>
<keyword evidence="3 9" id="KW-0812">Transmembrane</keyword>
<dbReference type="CDD" id="cd11386">
    <property type="entry name" value="MCP_signal"/>
    <property type="match status" value="1"/>
</dbReference>
<dbReference type="eggNOG" id="COG0840">
    <property type="taxonomic scope" value="Bacteria"/>
</dbReference>
<dbReference type="InterPro" id="IPR004089">
    <property type="entry name" value="MCPsignal_dom"/>
</dbReference>
<dbReference type="GO" id="GO:0005886">
    <property type="term" value="C:plasma membrane"/>
    <property type="evidence" value="ECO:0007669"/>
    <property type="project" value="UniProtKB-SubCell"/>
</dbReference>
<dbReference type="CDD" id="cd06225">
    <property type="entry name" value="HAMP"/>
    <property type="match status" value="1"/>
</dbReference>
<evidence type="ECO:0000256" key="2">
    <source>
        <dbReference type="ARBA" id="ARBA00022475"/>
    </source>
</evidence>
<evidence type="ECO:0000256" key="8">
    <source>
        <dbReference type="PROSITE-ProRule" id="PRU00284"/>
    </source>
</evidence>
<sequence>MERKRQGKSSSLKAKLIAVCLLLLAVPSLIIGVLGYDFAKNQLDAAGEKQLKNDVHFTIELIHDLNQEVKNGHLALPEAQEMVKQSILGPKDANGKRPINQKFDIGEYGYLFIYDQSGNAVAHPNNEGKNLWNTQTADGRYVQQEMIATAKSGGGFTAYTWPLPNNPDQNAEKITYSELDPEWGWVVCAGSYLQDFNSGAQEILHLLLITLGVSLVLGTVLVLLFARGITLPLVRIARQATAVANGDLSMEPVVVKNRDERGRLAEDFNTMVATLKHLVTEVGQSAEQIAASSEELTASAQQTSHASEQTAMTMQQLAEGTDKQVHTITDTDQTIKELASGIQQISASAQTVSQTAMHASDTAQEGTAVIRNAVDHMEVLGEDVNRLTHRMNGFAEHARNIGGIVKAIAGIAAQTNLLALNAAIEAARAGEQGRGFAVVADEVRKLAEQSSTLASQIGETISTVQSEILNTVDAVQSSSAHVAEGIQAVSAAGGSFRQIQAAIDEVAMQIQDVSSAVQQMSTGADHVCETVDTIKYVTEQAAAGTQTVSATSEEQLASMEEITSSANALSQMAEALEAMIKHYKL</sequence>
<comment type="subcellular location">
    <subcellularLocation>
        <location evidence="1">Cell membrane</location>
        <topology evidence="1">Multi-pass membrane protein</topology>
    </subcellularLocation>
</comment>
<feature type="transmembrane region" description="Helical" evidence="9">
    <location>
        <begin position="203"/>
        <end position="226"/>
    </location>
</feature>
<dbReference type="Gene3D" id="1.10.8.500">
    <property type="entry name" value="HAMP domain in histidine kinase"/>
    <property type="match status" value="1"/>
</dbReference>
<dbReference type="STRING" id="1157490.EL26_01565"/>
<evidence type="ECO:0000256" key="4">
    <source>
        <dbReference type="ARBA" id="ARBA00022989"/>
    </source>
</evidence>
<dbReference type="PROSITE" id="PS50111">
    <property type="entry name" value="CHEMOTAXIS_TRANSDUC_2"/>
    <property type="match status" value="1"/>
</dbReference>
<dbReference type="CDD" id="cd12912">
    <property type="entry name" value="PDC2_MCP_like"/>
    <property type="match status" value="1"/>
</dbReference>
<dbReference type="Proteomes" id="UP000027931">
    <property type="component" value="Unassembled WGS sequence"/>
</dbReference>
<dbReference type="SMART" id="SM00304">
    <property type="entry name" value="HAMP"/>
    <property type="match status" value="1"/>
</dbReference>
<evidence type="ECO:0000313" key="13">
    <source>
        <dbReference type="Proteomes" id="UP000027931"/>
    </source>
</evidence>
<dbReference type="Pfam" id="PF00672">
    <property type="entry name" value="HAMP"/>
    <property type="match status" value="1"/>
</dbReference>
<dbReference type="SMART" id="SM00283">
    <property type="entry name" value="MA"/>
    <property type="match status" value="1"/>
</dbReference>
<name>A0A074LYY7_9BACL</name>
<dbReference type="InterPro" id="IPR003660">
    <property type="entry name" value="HAMP_dom"/>
</dbReference>
<evidence type="ECO:0000256" key="9">
    <source>
        <dbReference type="SAM" id="Phobius"/>
    </source>
</evidence>
<keyword evidence="5 9" id="KW-0472">Membrane</keyword>
<dbReference type="SUPFAM" id="SSF58104">
    <property type="entry name" value="Methyl-accepting chemotaxis protein (MCP) signaling domain"/>
    <property type="match status" value="1"/>
</dbReference>
<accession>A0A074LYY7</accession>
<dbReference type="EMBL" id="JMIR01000001">
    <property type="protein sequence ID" value="KEO85273.1"/>
    <property type="molecule type" value="Genomic_DNA"/>
</dbReference>
<dbReference type="InterPro" id="IPR004090">
    <property type="entry name" value="Chemotax_Me-accpt_rcpt"/>
</dbReference>
<gene>
    <name evidence="12" type="ORF">EL26_01565</name>
</gene>
<keyword evidence="13" id="KW-1185">Reference proteome</keyword>
<dbReference type="GO" id="GO:0006935">
    <property type="term" value="P:chemotaxis"/>
    <property type="evidence" value="ECO:0007669"/>
    <property type="project" value="InterPro"/>
</dbReference>
<dbReference type="InterPro" id="IPR033480">
    <property type="entry name" value="sCache_2"/>
</dbReference>
<dbReference type="AlphaFoldDB" id="A0A074LYY7"/>
<keyword evidence="6 8" id="KW-0807">Transducer</keyword>
<proteinExistence type="inferred from homology"/>
<keyword evidence="2" id="KW-1003">Cell membrane</keyword>
<reference evidence="12 13" key="1">
    <citation type="journal article" date="2013" name="Int. J. Syst. Evol. Microbiol.">
        <title>Tumebacillus flagellatus sp. nov., an alpha-amylase/pullulanase-producing bacterium isolated from cassava wastewater.</title>
        <authorList>
            <person name="Wang Q."/>
            <person name="Xie N."/>
            <person name="Qin Y."/>
            <person name="Shen N."/>
            <person name="Zhu J."/>
            <person name="Mi H."/>
            <person name="Huang R."/>
        </authorList>
    </citation>
    <scope>NUCLEOTIDE SEQUENCE [LARGE SCALE GENOMIC DNA]</scope>
    <source>
        <strain evidence="12 13">GST4</strain>
    </source>
</reference>
<dbReference type="GO" id="GO:0007165">
    <property type="term" value="P:signal transduction"/>
    <property type="evidence" value="ECO:0007669"/>
    <property type="project" value="UniProtKB-KW"/>
</dbReference>
<dbReference type="Gene3D" id="1.10.287.950">
    <property type="entry name" value="Methyl-accepting chemotaxis protein"/>
    <property type="match status" value="1"/>
</dbReference>
<evidence type="ECO:0000256" key="7">
    <source>
        <dbReference type="ARBA" id="ARBA00029447"/>
    </source>
</evidence>
<protein>
    <recommendedName>
        <fullName evidence="14">Chemotaxis protein</fullName>
    </recommendedName>
</protein>
<evidence type="ECO:0000256" key="1">
    <source>
        <dbReference type="ARBA" id="ARBA00004651"/>
    </source>
</evidence>
<dbReference type="RefSeq" id="WP_038083602.1">
    <property type="nucleotide sequence ID" value="NZ_JMIR01000001.1"/>
</dbReference>
<comment type="similarity">
    <text evidence="7">Belongs to the methyl-accepting chemotaxis (MCP) protein family.</text>
</comment>
<organism evidence="12 13">
    <name type="scientific">Tumebacillus flagellatus</name>
    <dbReference type="NCBI Taxonomy" id="1157490"/>
    <lineage>
        <taxon>Bacteria</taxon>
        <taxon>Bacillati</taxon>
        <taxon>Bacillota</taxon>
        <taxon>Bacilli</taxon>
        <taxon>Bacillales</taxon>
        <taxon>Alicyclobacillaceae</taxon>
        <taxon>Tumebacillus</taxon>
    </lineage>
</organism>
<evidence type="ECO:0000256" key="3">
    <source>
        <dbReference type="ARBA" id="ARBA00022692"/>
    </source>
</evidence>
<dbReference type="PANTHER" id="PTHR32089">
    <property type="entry name" value="METHYL-ACCEPTING CHEMOTAXIS PROTEIN MCPB"/>
    <property type="match status" value="1"/>
</dbReference>
<feature type="domain" description="HAMP" evidence="11">
    <location>
        <begin position="227"/>
        <end position="280"/>
    </location>
</feature>
<comment type="caution">
    <text evidence="12">The sequence shown here is derived from an EMBL/GenBank/DDBJ whole genome shotgun (WGS) entry which is preliminary data.</text>
</comment>
<dbReference type="Gene3D" id="3.30.450.20">
    <property type="entry name" value="PAS domain"/>
    <property type="match status" value="1"/>
</dbReference>
<dbReference type="SMART" id="SM01049">
    <property type="entry name" value="Cache_2"/>
    <property type="match status" value="1"/>
</dbReference>
<evidence type="ECO:0000313" key="12">
    <source>
        <dbReference type="EMBL" id="KEO85273.1"/>
    </source>
</evidence>